<keyword evidence="4" id="KW-0238">DNA-binding</keyword>
<dbReference type="Proteomes" id="UP000823863">
    <property type="component" value="Unassembled WGS sequence"/>
</dbReference>
<dbReference type="Gene3D" id="3.90.1530.30">
    <property type="match status" value="1"/>
</dbReference>
<evidence type="ECO:0000259" key="6">
    <source>
        <dbReference type="SMART" id="SM00470"/>
    </source>
</evidence>
<dbReference type="SUPFAM" id="SSF109709">
    <property type="entry name" value="KorB DNA-binding domain-like"/>
    <property type="match status" value="1"/>
</dbReference>
<dbReference type="FunFam" id="1.10.10.2830:FF:000001">
    <property type="entry name" value="Chromosome partitioning protein ParB"/>
    <property type="match status" value="1"/>
</dbReference>
<dbReference type="NCBIfam" id="TIGR00180">
    <property type="entry name" value="parB_part"/>
    <property type="match status" value="1"/>
</dbReference>
<feature type="domain" description="ParB-like N-terminal" evidence="6">
    <location>
        <begin position="53"/>
        <end position="142"/>
    </location>
</feature>
<protein>
    <submittedName>
        <fullName evidence="7">ParB/RepB/Spo0J family partition protein</fullName>
    </submittedName>
</protein>
<dbReference type="GO" id="GO:0003677">
    <property type="term" value="F:DNA binding"/>
    <property type="evidence" value="ECO:0007669"/>
    <property type="project" value="UniProtKB-KW"/>
</dbReference>
<dbReference type="Pfam" id="PF02195">
    <property type="entry name" value="ParB_N"/>
    <property type="match status" value="1"/>
</dbReference>
<dbReference type="AlphaFoldDB" id="A0A9D2PSB3"/>
<dbReference type="Gene3D" id="1.10.10.2830">
    <property type="match status" value="1"/>
</dbReference>
<dbReference type="GO" id="GO:0005694">
    <property type="term" value="C:chromosome"/>
    <property type="evidence" value="ECO:0007669"/>
    <property type="project" value="TreeGrafter"/>
</dbReference>
<sequence length="313" mass="35772">MAKKGLGKGLGAIFGEDVISREEEEHKIRESARKKGTSDPGNTAQEDGTAGEQMVKVALIEPNQSQPRKKFDQEQMEELAESIKLHGVLQPLLVQKKDGLYEIIAGERRWRAAKLAGLKEVPVVIRQYTPQESMEVALIENLQREDLNPIEEAKAYQKLIQEFGLKQEEIAAKVAKNRTTITNAMRLLKLDEGIQNMVIENVISSGHARALLGLEDPEMQLKAAKMIMEDKLSVRETERLVKRLIREAEEKDKPKKQEKNINFIYQNLEERMKTVMGTKVTIHNKDKNKGRIEIEYYSEAELERIVEMIESIR</sequence>
<evidence type="ECO:0000313" key="7">
    <source>
        <dbReference type="EMBL" id="HJC65105.1"/>
    </source>
</evidence>
<gene>
    <name evidence="7" type="ORF">H9931_00075</name>
</gene>
<dbReference type="InterPro" id="IPR050336">
    <property type="entry name" value="Chromosome_partition/occlusion"/>
</dbReference>
<dbReference type="InterPro" id="IPR036086">
    <property type="entry name" value="ParB/Sulfiredoxin_sf"/>
</dbReference>
<dbReference type="GO" id="GO:0045881">
    <property type="term" value="P:positive regulation of sporulation resulting in formation of a cellular spore"/>
    <property type="evidence" value="ECO:0007669"/>
    <property type="project" value="TreeGrafter"/>
</dbReference>
<dbReference type="SUPFAM" id="SSF110849">
    <property type="entry name" value="ParB/Sulfiredoxin"/>
    <property type="match status" value="1"/>
</dbReference>
<evidence type="ECO:0000256" key="3">
    <source>
        <dbReference type="ARBA" id="ARBA00022829"/>
    </source>
</evidence>
<reference evidence="7" key="2">
    <citation type="submission" date="2021-04" db="EMBL/GenBank/DDBJ databases">
        <authorList>
            <person name="Gilroy R."/>
        </authorList>
    </citation>
    <scope>NUCLEOTIDE SEQUENCE</scope>
    <source>
        <strain evidence="7">CHK198-12963</strain>
    </source>
</reference>
<dbReference type="SMART" id="SM00470">
    <property type="entry name" value="ParB"/>
    <property type="match status" value="1"/>
</dbReference>
<dbReference type="EMBL" id="DWWB01000001">
    <property type="protein sequence ID" value="HJC65105.1"/>
    <property type="molecule type" value="Genomic_DNA"/>
</dbReference>
<feature type="region of interest" description="Disordered" evidence="5">
    <location>
        <begin position="21"/>
        <end position="53"/>
    </location>
</feature>
<organism evidence="7 8">
    <name type="scientific">Candidatus Enterocloster excrementigallinarum</name>
    <dbReference type="NCBI Taxonomy" id="2838558"/>
    <lineage>
        <taxon>Bacteria</taxon>
        <taxon>Bacillati</taxon>
        <taxon>Bacillota</taxon>
        <taxon>Clostridia</taxon>
        <taxon>Lachnospirales</taxon>
        <taxon>Lachnospiraceae</taxon>
        <taxon>Enterocloster</taxon>
    </lineage>
</organism>
<evidence type="ECO:0000256" key="5">
    <source>
        <dbReference type="SAM" id="MobiDB-lite"/>
    </source>
</evidence>
<dbReference type="Pfam" id="PF23552">
    <property type="entry name" value="ParB_C"/>
    <property type="match status" value="1"/>
</dbReference>
<evidence type="ECO:0000256" key="4">
    <source>
        <dbReference type="ARBA" id="ARBA00023125"/>
    </source>
</evidence>
<dbReference type="InterPro" id="IPR041468">
    <property type="entry name" value="HTH_ParB/Spo0J"/>
</dbReference>
<comment type="similarity">
    <text evidence="2">Belongs to the ParB family.</text>
</comment>
<dbReference type="Pfam" id="PF17762">
    <property type="entry name" value="HTH_ParB"/>
    <property type="match status" value="1"/>
</dbReference>
<evidence type="ECO:0000313" key="8">
    <source>
        <dbReference type="Proteomes" id="UP000823863"/>
    </source>
</evidence>
<dbReference type="PANTHER" id="PTHR33375">
    <property type="entry name" value="CHROMOSOME-PARTITIONING PROTEIN PARB-RELATED"/>
    <property type="match status" value="1"/>
</dbReference>
<accession>A0A9D2PSB3</accession>
<dbReference type="FunFam" id="3.90.1530.30:FF:000001">
    <property type="entry name" value="Chromosome partitioning protein ParB"/>
    <property type="match status" value="1"/>
</dbReference>
<dbReference type="CDD" id="cd16393">
    <property type="entry name" value="SPO0J_N"/>
    <property type="match status" value="1"/>
</dbReference>
<dbReference type="InterPro" id="IPR003115">
    <property type="entry name" value="ParB_N"/>
</dbReference>
<feature type="compositionally biased region" description="Basic and acidic residues" evidence="5">
    <location>
        <begin position="21"/>
        <end position="37"/>
    </location>
</feature>
<dbReference type="GO" id="GO:0009295">
    <property type="term" value="C:nucleoid"/>
    <property type="evidence" value="ECO:0007669"/>
    <property type="project" value="UniProtKB-SubCell"/>
</dbReference>
<comment type="subcellular location">
    <subcellularLocation>
        <location evidence="1">Cytoplasm</location>
        <location evidence="1">Nucleoid</location>
    </subcellularLocation>
</comment>
<comment type="caution">
    <text evidence="7">The sequence shown here is derived from an EMBL/GenBank/DDBJ whole genome shotgun (WGS) entry which is preliminary data.</text>
</comment>
<dbReference type="InterPro" id="IPR004437">
    <property type="entry name" value="ParB/RepB/Spo0J"/>
</dbReference>
<dbReference type="InterPro" id="IPR057240">
    <property type="entry name" value="ParB_dimer_C"/>
</dbReference>
<evidence type="ECO:0000256" key="2">
    <source>
        <dbReference type="ARBA" id="ARBA00006295"/>
    </source>
</evidence>
<name>A0A9D2PSB3_9FIRM</name>
<proteinExistence type="inferred from homology"/>
<keyword evidence="3" id="KW-0159">Chromosome partition</keyword>
<dbReference type="PANTHER" id="PTHR33375:SF1">
    <property type="entry name" value="CHROMOSOME-PARTITIONING PROTEIN PARB-RELATED"/>
    <property type="match status" value="1"/>
</dbReference>
<dbReference type="GO" id="GO:0007059">
    <property type="term" value="P:chromosome segregation"/>
    <property type="evidence" value="ECO:0007669"/>
    <property type="project" value="UniProtKB-KW"/>
</dbReference>
<reference evidence="7" key="1">
    <citation type="journal article" date="2021" name="PeerJ">
        <title>Extensive microbial diversity within the chicken gut microbiome revealed by metagenomics and culture.</title>
        <authorList>
            <person name="Gilroy R."/>
            <person name="Ravi A."/>
            <person name="Getino M."/>
            <person name="Pursley I."/>
            <person name="Horton D.L."/>
            <person name="Alikhan N.F."/>
            <person name="Baker D."/>
            <person name="Gharbi K."/>
            <person name="Hall N."/>
            <person name="Watson M."/>
            <person name="Adriaenssens E.M."/>
            <person name="Foster-Nyarko E."/>
            <person name="Jarju S."/>
            <person name="Secka A."/>
            <person name="Antonio M."/>
            <person name="Oren A."/>
            <person name="Chaudhuri R.R."/>
            <person name="La Ragione R."/>
            <person name="Hildebrand F."/>
            <person name="Pallen M.J."/>
        </authorList>
    </citation>
    <scope>NUCLEOTIDE SEQUENCE</scope>
    <source>
        <strain evidence="7">CHK198-12963</strain>
    </source>
</reference>
<evidence type="ECO:0000256" key="1">
    <source>
        <dbReference type="ARBA" id="ARBA00004453"/>
    </source>
</evidence>